<feature type="compositionally biased region" description="Polar residues" evidence="1">
    <location>
        <begin position="1"/>
        <end position="10"/>
    </location>
</feature>
<dbReference type="KEGG" id="mema:MMAB1_2777"/>
<feature type="compositionally biased region" description="Basic and acidic residues" evidence="1">
    <location>
        <begin position="11"/>
        <end position="22"/>
    </location>
</feature>
<proteinExistence type="predicted"/>
<dbReference type="OrthoDB" id="7794at2157"/>
<dbReference type="OMA" id="THPRESY"/>
<protein>
    <submittedName>
        <fullName evidence="2">Uncharacterized protein</fullName>
    </submittedName>
</protein>
<dbReference type="GeneID" id="27138335"/>
<dbReference type="Proteomes" id="UP000069850">
    <property type="component" value="Chromosome 1"/>
</dbReference>
<evidence type="ECO:0000313" key="3">
    <source>
        <dbReference type="Proteomes" id="UP000069850"/>
    </source>
</evidence>
<dbReference type="EMBL" id="LT158599">
    <property type="protein sequence ID" value="CVK33990.1"/>
    <property type="molecule type" value="Genomic_DNA"/>
</dbReference>
<accession>A0A0X3BQA0</accession>
<sequence length="76" mass="8869">MATTIQLQPETKSRLDTLKTHPRESYDETLNRILDAFFDPEPLSEETLQEIEESIADMRAGRGRPFEEYARERGLK</sequence>
<gene>
    <name evidence="2" type="ORF">MMAB1_2777</name>
</gene>
<evidence type="ECO:0000256" key="1">
    <source>
        <dbReference type="SAM" id="MobiDB-lite"/>
    </source>
</evidence>
<dbReference type="GeneID" id="13353922"/>
<dbReference type="RefSeq" id="WP_014868006.1">
    <property type="nucleotide sequence ID" value="NZ_LT158599.1"/>
</dbReference>
<dbReference type="Pfam" id="PF24434">
    <property type="entry name" value="DUF7557"/>
    <property type="match status" value="1"/>
</dbReference>
<dbReference type="InterPro" id="IPR055979">
    <property type="entry name" value="DUF7557"/>
</dbReference>
<dbReference type="AlphaFoldDB" id="A0A0X3BQA0"/>
<reference evidence="2 3" key="1">
    <citation type="submission" date="2016-01" db="EMBL/GenBank/DDBJ databases">
        <authorList>
            <person name="Manzoor S."/>
        </authorList>
    </citation>
    <scope>NUCLEOTIDE SEQUENCE [LARGE SCALE GENOMIC DNA]</scope>
    <source>
        <strain evidence="2">Methanoculleus sp MAB1</strain>
    </source>
</reference>
<name>A0A0X3BQA0_9EURY</name>
<organism evidence="2 3">
    <name type="scientific">Methanoculleus bourgensis</name>
    <dbReference type="NCBI Taxonomy" id="83986"/>
    <lineage>
        <taxon>Archaea</taxon>
        <taxon>Methanobacteriati</taxon>
        <taxon>Methanobacteriota</taxon>
        <taxon>Stenosarchaea group</taxon>
        <taxon>Methanomicrobia</taxon>
        <taxon>Methanomicrobiales</taxon>
        <taxon>Methanomicrobiaceae</taxon>
        <taxon>Methanoculleus</taxon>
    </lineage>
</organism>
<feature type="region of interest" description="Disordered" evidence="1">
    <location>
        <begin position="1"/>
        <end position="22"/>
    </location>
</feature>
<evidence type="ECO:0000313" key="2">
    <source>
        <dbReference type="EMBL" id="CVK33990.1"/>
    </source>
</evidence>